<organism evidence="2 3">
    <name type="scientific">Pseudobowmanella zhangzhouensis</name>
    <dbReference type="NCBI Taxonomy" id="1537679"/>
    <lineage>
        <taxon>Bacteria</taxon>
        <taxon>Pseudomonadati</taxon>
        <taxon>Pseudomonadota</taxon>
        <taxon>Gammaproteobacteria</taxon>
        <taxon>Alteromonadales</taxon>
        <taxon>Alteromonadaceae</taxon>
    </lineage>
</organism>
<evidence type="ECO:0000313" key="3">
    <source>
        <dbReference type="Proteomes" id="UP001596364"/>
    </source>
</evidence>
<dbReference type="Proteomes" id="UP001596364">
    <property type="component" value="Unassembled WGS sequence"/>
</dbReference>
<keyword evidence="1" id="KW-0732">Signal</keyword>
<protein>
    <submittedName>
        <fullName evidence="2">DUF1302 domain-containing protein</fullName>
    </submittedName>
</protein>
<sequence>MIKGPHMFRKTPLALGLAALMGGSVQAASWSEGDWTVSFDSSFSLGTSIRVEDRDWSLIGNTNHLNLDWSGYNAATNTKYPASDIWAQTNGSYSTNGDLSDLMYEPGEAFSTLFKGTHELDVKYKNMGVFVRGMYFYDYELMEGDRVWDNPVSGVRFDPCSDPRAKEELCTDVRLLDAFFYADFDLGGKPVSLRIGDQVVSWGESTFIQHGINAINPVDVTRALAPGAELKEVFIPVGMVYGSIGLTDNLSLAGYYQYAWEKSRLPQAGSYFSTNDFAGEGGYANLIQLGFTSNPDIDFATLSHNLNAIGRQAKELAVAYATGQIDAATYAAQSQLLGSMYLAYPTKVAVRAYGEDADKKPSDSGQYGLRLTYFAEEFNNGTEFGLYFINSHSQRPLISGITSDFTSAGIAADIAYLAQNTITKDNLTDLRAFTKAEFNYPEDTKLYGFSFNTMVGETALAGEIAYRQDEPLQIDDVELLYVGMPQQLANAGLRPDLAGISQMNDYLGYNVGPGETAPGFVLVDSVQAQITATHLFGPTLGTDNLVVLGEVGYVKIDGMPDPSVLRMNGPGTNRSGPIIGKEGLHVGLSNGPETNPFPTDSAWGYRVLAKADFNNVFAGINMSVRGTFSHDVDGITPDPMFLFIEDRKSSSVSLDFDYLSKWSASFSYNAYWGGVGTTNTLSDRDFVSFNIKYSI</sequence>
<reference evidence="3" key="1">
    <citation type="journal article" date="2019" name="Int. J. Syst. Evol. Microbiol.">
        <title>The Global Catalogue of Microorganisms (GCM) 10K type strain sequencing project: providing services to taxonomists for standard genome sequencing and annotation.</title>
        <authorList>
            <consortium name="The Broad Institute Genomics Platform"/>
            <consortium name="The Broad Institute Genome Sequencing Center for Infectious Disease"/>
            <person name="Wu L."/>
            <person name="Ma J."/>
        </authorList>
    </citation>
    <scope>NUCLEOTIDE SEQUENCE [LARGE SCALE GENOMIC DNA]</scope>
    <source>
        <strain evidence="3">CGMCC 1.16031</strain>
    </source>
</reference>
<evidence type="ECO:0000256" key="1">
    <source>
        <dbReference type="SAM" id="SignalP"/>
    </source>
</evidence>
<accession>A0ABW1XN90</accession>
<name>A0ABW1XN90_9ALTE</name>
<dbReference type="EMBL" id="JBHSUS010000001">
    <property type="protein sequence ID" value="MFC6440134.1"/>
    <property type="molecule type" value="Genomic_DNA"/>
</dbReference>
<feature type="chain" id="PRO_5045967974" evidence="1">
    <location>
        <begin position="28"/>
        <end position="695"/>
    </location>
</feature>
<comment type="caution">
    <text evidence="2">The sequence shown here is derived from an EMBL/GenBank/DDBJ whole genome shotgun (WGS) entry which is preliminary data.</text>
</comment>
<gene>
    <name evidence="2" type="ORF">ACFP85_08245</name>
</gene>
<feature type="signal peptide" evidence="1">
    <location>
        <begin position="1"/>
        <end position="27"/>
    </location>
</feature>
<evidence type="ECO:0000313" key="2">
    <source>
        <dbReference type="EMBL" id="MFC6440134.1"/>
    </source>
</evidence>
<keyword evidence="3" id="KW-1185">Reference proteome</keyword>
<dbReference type="InterPro" id="IPR010727">
    <property type="entry name" value="DUF1302"/>
</dbReference>
<dbReference type="RefSeq" id="WP_131257017.1">
    <property type="nucleotide sequence ID" value="NZ_JBHSUS010000001.1"/>
</dbReference>
<dbReference type="Pfam" id="PF06980">
    <property type="entry name" value="DUF1302"/>
    <property type="match status" value="1"/>
</dbReference>
<proteinExistence type="predicted"/>